<dbReference type="Gene3D" id="1.10.10.10">
    <property type="entry name" value="Winged helix-like DNA-binding domain superfamily/Winged helix DNA-binding domain"/>
    <property type="match status" value="1"/>
</dbReference>
<name>A0ABV7QPW8_9PSEU</name>
<dbReference type="InterPro" id="IPR005119">
    <property type="entry name" value="LysR_subst-bd"/>
</dbReference>
<dbReference type="PANTHER" id="PTHR30118:SF15">
    <property type="entry name" value="TRANSCRIPTIONAL REGULATORY PROTEIN"/>
    <property type="match status" value="1"/>
</dbReference>
<dbReference type="InterPro" id="IPR000847">
    <property type="entry name" value="LysR_HTH_N"/>
</dbReference>
<accession>A0ABV7QPW8</accession>
<feature type="domain" description="HTH lysR-type" evidence="5">
    <location>
        <begin position="10"/>
        <end position="67"/>
    </location>
</feature>
<dbReference type="InterPro" id="IPR050389">
    <property type="entry name" value="LysR-type_TF"/>
</dbReference>
<comment type="similarity">
    <text evidence="1">Belongs to the LysR transcriptional regulatory family.</text>
</comment>
<evidence type="ECO:0000313" key="7">
    <source>
        <dbReference type="Proteomes" id="UP001595764"/>
    </source>
</evidence>
<dbReference type="InterPro" id="IPR037402">
    <property type="entry name" value="YidZ_PBP2"/>
</dbReference>
<dbReference type="InterPro" id="IPR036388">
    <property type="entry name" value="WH-like_DNA-bd_sf"/>
</dbReference>
<evidence type="ECO:0000256" key="1">
    <source>
        <dbReference type="ARBA" id="ARBA00009437"/>
    </source>
</evidence>
<sequence length="306" mass="33636">MPFENQLHGLDNNHLYALHGLLTERTVTGAAARLSRTQPTLSAALAKLRRHFGDELLTRVGNHYQLTPFAEQVRPLVSVAVAAVERVFSAQSEFDPAGSGRVFTIVSSDYGTSVAGARLVALLEERAPNVSVRFSPVTAEALGRDGEFFRTVDGIFMPHGYLDLPRSLDLFRDRWICVVAADNPDVGEHLTMTDLSRLPWVTTFQDPLGRAPAWRQMELLGIAPRVCATADSFLAMPHLVRSGGAIAFMQQRLARELAGALGVRIVDVPFDAVPIVEAFWWHPMHDADSGHTWLRGLLAEAASHIE</sequence>
<keyword evidence="3" id="KW-0238">DNA-binding</keyword>
<evidence type="ECO:0000259" key="5">
    <source>
        <dbReference type="PROSITE" id="PS50931"/>
    </source>
</evidence>
<dbReference type="Pfam" id="PF03466">
    <property type="entry name" value="LysR_substrate"/>
    <property type="match status" value="1"/>
</dbReference>
<dbReference type="Proteomes" id="UP001595764">
    <property type="component" value="Unassembled WGS sequence"/>
</dbReference>
<gene>
    <name evidence="6" type="ORF">ACFORO_27785</name>
</gene>
<keyword evidence="4" id="KW-0804">Transcription</keyword>
<dbReference type="SUPFAM" id="SSF53850">
    <property type="entry name" value="Periplasmic binding protein-like II"/>
    <property type="match status" value="1"/>
</dbReference>
<proteinExistence type="inferred from homology"/>
<keyword evidence="2" id="KW-0805">Transcription regulation</keyword>
<comment type="caution">
    <text evidence="6">The sequence shown here is derived from an EMBL/GenBank/DDBJ whole genome shotgun (WGS) entry which is preliminary data.</text>
</comment>
<reference evidence="7" key="1">
    <citation type="journal article" date="2019" name="Int. J. Syst. Evol. Microbiol.">
        <title>The Global Catalogue of Microorganisms (GCM) 10K type strain sequencing project: providing services to taxonomists for standard genome sequencing and annotation.</title>
        <authorList>
            <consortium name="The Broad Institute Genomics Platform"/>
            <consortium name="The Broad Institute Genome Sequencing Center for Infectious Disease"/>
            <person name="Wu L."/>
            <person name="Ma J."/>
        </authorList>
    </citation>
    <scope>NUCLEOTIDE SEQUENCE [LARGE SCALE GENOMIC DNA]</scope>
    <source>
        <strain evidence="7">CGMCC 4.7682</strain>
    </source>
</reference>
<dbReference type="PRINTS" id="PR00039">
    <property type="entry name" value="HTHLYSR"/>
</dbReference>
<dbReference type="SUPFAM" id="SSF46785">
    <property type="entry name" value="Winged helix' DNA-binding domain"/>
    <property type="match status" value="1"/>
</dbReference>
<dbReference type="Gene3D" id="3.40.190.10">
    <property type="entry name" value="Periplasmic binding protein-like II"/>
    <property type="match status" value="2"/>
</dbReference>
<evidence type="ECO:0000256" key="4">
    <source>
        <dbReference type="ARBA" id="ARBA00023163"/>
    </source>
</evidence>
<evidence type="ECO:0000256" key="3">
    <source>
        <dbReference type="ARBA" id="ARBA00023125"/>
    </source>
</evidence>
<evidence type="ECO:0000256" key="2">
    <source>
        <dbReference type="ARBA" id="ARBA00023015"/>
    </source>
</evidence>
<dbReference type="EMBL" id="JBHRWI010000031">
    <property type="protein sequence ID" value="MFC3513999.1"/>
    <property type="molecule type" value="Genomic_DNA"/>
</dbReference>
<organism evidence="6 7">
    <name type="scientific">Amycolatopsis halotolerans</name>
    <dbReference type="NCBI Taxonomy" id="330083"/>
    <lineage>
        <taxon>Bacteria</taxon>
        <taxon>Bacillati</taxon>
        <taxon>Actinomycetota</taxon>
        <taxon>Actinomycetes</taxon>
        <taxon>Pseudonocardiales</taxon>
        <taxon>Pseudonocardiaceae</taxon>
        <taxon>Amycolatopsis</taxon>
    </lineage>
</organism>
<dbReference type="InterPro" id="IPR036390">
    <property type="entry name" value="WH_DNA-bd_sf"/>
</dbReference>
<protein>
    <submittedName>
        <fullName evidence="6">LysR family transcriptional regulator</fullName>
    </submittedName>
</protein>
<evidence type="ECO:0000313" key="6">
    <source>
        <dbReference type="EMBL" id="MFC3513999.1"/>
    </source>
</evidence>
<dbReference type="CDD" id="cd08417">
    <property type="entry name" value="PBP2_Nitroaromatics_like"/>
    <property type="match status" value="1"/>
</dbReference>
<dbReference type="Pfam" id="PF00126">
    <property type="entry name" value="HTH_1"/>
    <property type="match status" value="1"/>
</dbReference>
<dbReference type="RefSeq" id="WP_377875941.1">
    <property type="nucleotide sequence ID" value="NZ_JBHMAY010000087.1"/>
</dbReference>
<dbReference type="PANTHER" id="PTHR30118">
    <property type="entry name" value="HTH-TYPE TRANSCRIPTIONAL REGULATOR LEUO-RELATED"/>
    <property type="match status" value="1"/>
</dbReference>
<dbReference type="PROSITE" id="PS50931">
    <property type="entry name" value="HTH_LYSR"/>
    <property type="match status" value="1"/>
</dbReference>
<keyword evidence="7" id="KW-1185">Reference proteome</keyword>